<keyword evidence="5" id="KW-1185">Reference proteome</keyword>
<comment type="caution">
    <text evidence="4">The sequence shown here is derived from an EMBL/GenBank/DDBJ whole genome shotgun (WGS) entry which is preliminary data.</text>
</comment>
<organism evidence="4 5">
    <name type="scientific">Micromonospora andamanensis</name>
    <dbReference type="NCBI Taxonomy" id="1287068"/>
    <lineage>
        <taxon>Bacteria</taxon>
        <taxon>Bacillati</taxon>
        <taxon>Actinomycetota</taxon>
        <taxon>Actinomycetes</taxon>
        <taxon>Micromonosporales</taxon>
        <taxon>Micromonosporaceae</taxon>
        <taxon>Micromonospora</taxon>
    </lineage>
</organism>
<evidence type="ECO:0000256" key="2">
    <source>
        <dbReference type="ARBA" id="ARBA00022553"/>
    </source>
</evidence>
<dbReference type="Gene3D" id="1.10.1200.10">
    <property type="entry name" value="ACP-like"/>
    <property type="match status" value="1"/>
</dbReference>
<dbReference type="InterPro" id="IPR036736">
    <property type="entry name" value="ACP-like_sf"/>
</dbReference>
<protein>
    <recommendedName>
        <fullName evidence="3">Carrier domain-containing protein</fullName>
    </recommendedName>
</protein>
<dbReference type="Proteomes" id="UP000647017">
    <property type="component" value="Unassembled WGS sequence"/>
</dbReference>
<gene>
    <name evidence="4" type="ORF">Van01_21560</name>
</gene>
<sequence>MSQPTVTADQITAIVRDLAPAPNDDLGPDTRLVEDLGYHSLALLELAFALEDEFDLEPIDEQTARRITTVGLVVETVLERVAERDGAPSTPVTDRA</sequence>
<dbReference type="EMBL" id="BOOZ01000009">
    <property type="protein sequence ID" value="GIJ08942.1"/>
    <property type="molecule type" value="Genomic_DNA"/>
</dbReference>
<reference evidence="4 5" key="1">
    <citation type="submission" date="2021-01" db="EMBL/GenBank/DDBJ databases">
        <title>Whole genome shotgun sequence of Verrucosispora andamanensis NBRC 109075.</title>
        <authorList>
            <person name="Komaki H."/>
            <person name="Tamura T."/>
        </authorList>
    </citation>
    <scope>NUCLEOTIDE SEQUENCE [LARGE SCALE GENOMIC DNA]</scope>
    <source>
        <strain evidence="4 5">NBRC 109075</strain>
    </source>
</reference>
<feature type="domain" description="Carrier" evidence="3">
    <location>
        <begin position="2"/>
        <end position="81"/>
    </location>
</feature>
<dbReference type="PROSITE" id="PS00012">
    <property type="entry name" value="PHOSPHOPANTETHEINE"/>
    <property type="match status" value="1"/>
</dbReference>
<keyword evidence="1" id="KW-0596">Phosphopantetheine</keyword>
<dbReference type="InterPro" id="IPR006162">
    <property type="entry name" value="Ppantetheine_attach_site"/>
</dbReference>
<dbReference type="SUPFAM" id="SSF47336">
    <property type="entry name" value="ACP-like"/>
    <property type="match status" value="1"/>
</dbReference>
<dbReference type="InterPro" id="IPR009081">
    <property type="entry name" value="PP-bd_ACP"/>
</dbReference>
<evidence type="ECO:0000256" key="1">
    <source>
        <dbReference type="ARBA" id="ARBA00022450"/>
    </source>
</evidence>
<evidence type="ECO:0000313" key="4">
    <source>
        <dbReference type="EMBL" id="GIJ08942.1"/>
    </source>
</evidence>
<evidence type="ECO:0000259" key="3">
    <source>
        <dbReference type="PROSITE" id="PS50075"/>
    </source>
</evidence>
<dbReference type="Pfam" id="PF00550">
    <property type="entry name" value="PP-binding"/>
    <property type="match status" value="1"/>
</dbReference>
<proteinExistence type="predicted"/>
<name>A0ABQ4HTH7_9ACTN</name>
<evidence type="ECO:0000313" key="5">
    <source>
        <dbReference type="Proteomes" id="UP000647017"/>
    </source>
</evidence>
<keyword evidence="2" id="KW-0597">Phosphoprotein</keyword>
<accession>A0ABQ4HTH7</accession>
<dbReference type="PROSITE" id="PS50075">
    <property type="entry name" value="CARRIER"/>
    <property type="match status" value="1"/>
</dbReference>
<dbReference type="RefSeq" id="WP_204005242.1">
    <property type="nucleotide sequence ID" value="NZ_BOOZ01000009.1"/>
</dbReference>